<evidence type="ECO:0000313" key="8">
    <source>
        <dbReference type="Proteomes" id="UP000321513"/>
    </source>
</evidence>
<dbReference type="PANTHER" id="PTHR43646:SF2">
    <property type="entry name" value="GLYCOSYLTRANSFERASE 2-LIKE DOMAIN-CONTAINING PROTEIN"/>
    <property type="match status" value="1"/>
</dbReference>
<evidence type="ECO:0000256" key="5">
    <source>
        <dbReference type="ARBA" id="ARBA00023136"/>
    </source>
</evidence>
<keyword evidence="5" id="KW-0472">Membrane</keyword>
<dbReference type="NCBIfam" id="TIGR04283">
    <property type="entry name" value="glyco_like_mftF"/>
    <property type="match status" value="1"/>
</dbReference>
<evidence type="ECO:0000259" key="6">
    <source>
        <dbReference type="Pfam" id="PF00535"/>
    </source>
</evidence>
<dbReference type="CDD" id="cd02522">
    <property type="entry name" value="GT_2_like_a"/>
    <property type="match status" value="1"/>
</dbReference>
<keyword evidence="8" id="KW-1185">Reference proteome</keyword>
<evidence type="ECO:0000256" key="2">
    <source>
        <dbReference type="ARBA" id="ARBA00022475"/>
    </source>
</evidence>
<dbReference type="SUPFAM" id="SSF53448">
    <property type="entry name" value="Nucleotide-diphospho-sugar transferases"/>
    <property type="match status" value="1"/>
</dbReference>
<keyword evidence="3" id="KW-0328">Glycosyltransferase</keyword>
<evidence type="ECO:0000256" key="4">
    <source>
        <dbReference type="ARBA" id="ARBA00022679"/>
    </source>
</evidence>
<comment type="caution">
    <text evidence="7">The sequence shown here is derived from an EMBL/GenBank/DDBJ whole genome shotgun (WGS) entry which is preliminary data.</text>
</comment>
<name>A0A512B8I8_9BACT</name>
<dbReference type="InterPro" id="IPR026461">
    <property type="entry name" value="Trfase_2_rSAM/seldom_assoc"/>
</dbReference>
<dbReference type="InterPro" id="IPR001173">
    <property type="entry name" value="Glyco_trans_2-like"/>
</dbReference>
<organism evidence="7 8">
    <name type="scientific">Segetibacter aerophilus</name>
    <dbReference type="NCBI Taxonomy" id="670293"/>
    <lineage>
        <taxon>Bacteria</taxon>
        <taxon>Pseudomonadati</taxon>
        <taxon>Bacteroidota</taxon>
        <taxon>Chitinophagia</taxon>
        <taxon>Chitinophagales</taxon>
        <taxon>Chitinophagaceae</taxon>
        <taxon>Segetibacter</taxon>
    </lineage>
</organism>
<sequence>MISIVIPTYNEADNIARLVSYLAGNCNKNACEIIVSDGGSTDDTLSIAQSAGAKAVLSVNKGRAAQMNFGAFIAQGDILYFIHADTFPPVTFAKDIEQAVSDGYAFGRYRTAFASKKAVLKINAFFTRFDWFVCYGGDQTLFMTKSAFNAVKGFNEQMLIMEDYDIVTRAKEMGRYKILAKNALVSARKYDTNSWLKVQWANRTIVKMYKDGRSQQEMVSKYKELLVYR</sequence>
<comment type="subcellular location">
    <subcellularLocation>
        <location evidence="1">Cell membrane</location>
    </subcellularLocation>
</comment>
<protein>
    <submittedName>
        <fullName evidence="7">Glycosyl hydrolase</fullName>
    </submittedName>
</protein>
<dbReference type="Gene3D" id="3.90.550.10">
    <property type="entry name" value="Spore Coat Polysaccharide Biosynthesis Protein SpsA, Chain A"/>
    <property type="match status" value="1"/>
</dbReference>
<proteinExistence type="predicted"/>
<dbReference type="AlphaFoldDB" id="A0A512B8I8"/>
<dbReference type="OrthoDB" id="9810303at2"/>
<dbReference type="EMBL" id="BJYT01000002">
    <property type="protein sequence ID" value="GEO08239.1"/>
    <property type="molecule type" value="Genomic_DNA"/>
</dbReference>
<evidence type="ECO:0000256" key="3">
    <source>
        <dbReference type="ARBA" id="ARBA00022676"/>
    </source>
</evidence>
<keyword evidence="2" id="KW-1003">Cell membrane</keyword>
<dbReference type="GO" id="GO:0016787">
    <property type="term" value="F:hydrolase activity"/>
    <property type="evidence" value="ECO:0007669"/>
    <property type="project" value="UniProtKB-KW"/>
</dbReference>
<dbReference type="Pfam" id="PF00535">
    <property type="entry name" value="Glycos_transf_2"/>
    <property type="match status" value="1"/>
</dbReference>
<dbReference type="InterPro" id="IPR029044">
    <property type="entry name" value="Nucleotide-diphossugar_trans"/>
</dbReference>
<accession>A0A512B8I8</accession>
<dbReference type="PANTHER" id="PTHR43646">
    <property type="entry name" value="GLYCOSYLTRANSFERASE"/>
    <property type="match status" value="1"/>
</dbReference>
<dbReference type="RefSeq" id="WP_147202316.1">
    <property type="nucleotide sequence ID" value="NZ_BJYT01000002.1"/>
</dbReference>
<reference evidence="7 8" key="1">
    <citation type="submission" date="2019-07" db="EMBL/GenBank/DDBJ databases">
        <title>Whole genome shotgun sequence of Segetibacter aerophilus NBRC 106135.</title>
        <authorList>
            <person name="Hosoyama A."/>
            <person name="Uohara A."/>
            <person name="Ohji S."/>
            <person name="Ichikawa N."/>
        </authorList>
    </citation>
    <scope>NUCLEOTIDE SEQUENCE [LARGE SCALE GENOMIC DNA]</scope>
    <source>
        <strain evidence="7 8">NBRC 106135</strain>
    </source>
</reference>
<dbReference type="GO" id="GO:0005886">
    <property type="term" value="C:plasma membrane"/>
    <property type="evidence" value="ECO:0007669"/>
    <property type="project" value="UniProtKB-SubCell"/>
</dbReference>
<feature type="domain" description="Glycosyltransferase 2-like" evidence="6">
    <location>
        <begin position="3"/>
        <end position="104"/>
    </location>
</feature>
<dbReference type="Proteomes" id="UP000321513">
    <property type="component" value="Unassembled WGS sequence"/>
</dbReference>
<evidence type="ECO:0000256" key="1">
    <source>
        <dbReference type="ARBA" id="ARBA00004236"/>
    </source>
</evidence>
<gene>
    <name evidence="7" type="ORF">SAE01_07350</name>
</gene>
<keyword evidence="4" id="KW-0808">Transferase</keyword>
<evidence type="ECO:0000313" key="7">
    <source>
        <dbReference type="EMBL" id="GEO08239.1"/>
    </source>
</evidence>
<keyword evidence="7" id="KW-0378">Hydrolase</keyword>
<dbReference type="GO" id="GO:0016757">
    <property type="term" value="F:glycosyltransferase activity"/>
    <property type="evidence" value="ECO:0007669"/>
    <property type="project" value="UniProtKB-KW"/>
</dbReference>